<dbReference type="SUPFAM" id="SSF56529">
    <property type="entry name" value="FAH"/>
    <property type="match status" value="1"/>
</dbReference>
<dbReference type="AlphaFoldDB" id="H6Q9L7"/>
<dbReference type="Pfam" id="PF01557">
    <property type="entry name" value="FAA_hydrolase"/>
    <property type="match status" value="1"/>
</dbReference>
<proteinExistence type="inferred from homology"/>
<dbReference type="GO" id="GO:0016853">
    <property type="term" value="F:isomerase activity"/>
    <property type="evidence" value="ECO:0007669"/>
    <property type="project" value="UniProtKB-ARBA"/>
</dbReference>
<dbReference type="eggNOG" id="arCOG00235">
    <property type="taxonomic scope" value="Archaea"/>
</dbReference>
<keyword evidence="5" id="KW-1185">Reference proteome</keyword>
<protein>
    <submittedName>
        <fullName evidence="4">2-keto-4-pentenoate hydratase/2-oxohepta-3-ene-1,7-dioic acid hydratase (Catechol pathway)</fullName>
    </submittedName>
</protein>
<evidence type="ECO:0000259" key="3">
    <source>
        <dbReference type="Pfam" id="PF01557"/>
    </source>
</evidence>
<dbReference type="STRING" id="698757.Pogu_0824"/>
<keyword evidence="2" id="KW-0479">Metal-binding</keyword>
<dbReference type="KEGG" id="pog:Pogu_0824"/>
<gene>
    <name evidence="4" type="ordered locus">Pogu_0824</name>
</gene>
<organism evidence="4 5">
    <name type="scientific">Pyrobaculum oguniense (strain DSM 13380 / JCM 10595 / TE7)</name>
    <dbReference type="NCBI Taxonomy" id="698757"/>
    <lineage>
        <taxon>Archaea</taxon>
        <taxon>Thermoproteota</taxon>
        <taxon>Thermoprotei</taxon>
        <taxon>Thermoproteales</taxon>
        <taxon>Thermoproteaceae</taxon>
        <taxon>Pyrobaculum</taxon>
    </lineage>
</organism>
<dbReference type="InterPro" id="IPR051121">
    <property type="entry name" value="FAH"/>
</dbReference>
<dbReference type="InterPro" id="IPR011234">
    <property type="entry name" value="Fumarylacetoacetase-like_C"/>
</dbReference>
<evidence type="ECO:0000256" key="2">
    <source>
        <dbReference type="ARBA" id="ARBA00022723"/>
    </source>
</evidence>
<evidence type="ECO:0000313" key="5">
    <source>
        <dbReference type="Proteomes" id="UP000009062"/>
    </source>
</evidence>
<feature type="domain" description="Fumarylacetoacetase-like C-terminal" evidence="3">
    <location>
        <begin position="110"/>
        <end position="316"/>
    </location>
</feature>
<sequence>MIARGDVSESLKSRVFIKMRIKPHVKLLTFRKNVVKVGLWKDGKILDLPEAYKAVFGAYEAPDFLYSMRKLIAVGEPALEIIRKIEAEARGPFYAPHEVVWEPPVQDPEKVLAVAVNYRSHGKEMGHEPPPRPYFFPKLPNALVGHERPIIKHRVVQKLDWEVELVVVIGRAGKYIDPERALDYVFGYTVGNDVSIRDWQYPATQYGFNWIWGKSMDTAAPVGPWIATKDEVPDPNKLGLRLWVNGQLEQEGNTSDLIFNVQQLIHWASQGITLKPGDMIFTGTPPGVGFPKGKFLKGGDVVEAEVETVGLLRNYVIEE</sequence>
<dbReference type="GO" id="GO:0019752">
    <property type="term" value="P:carboxylic acid metabolic process"/>
    <property type="evidence" value="ECO:0007669"/>
    <property type="project" value="UniProtKB-ARBA"/>
</dbReference>
<dbReference type="InterPro" id="IPR036663">
    <property type="entry name" value="Fumarylacetoacetase_C_sf"/>
</dbReference>
<accession>H6Q9L7</accession>
<dbReference type="EMBL" id="CP003316">
    <property type="protein sequence ID" value="AFA38851.1"/>
    <property type="molecule type" value="Genomic_DNA"/>
</dbReference>
<dbReference type="PANTHER" id="PTHR42796">
    <property type="entry name" value="FUMARYLACETOACETATE HYDROLASE DOMAIN-CONTAINING PROTEIN 2A-RELATED"/>
    <property type="match status" value="1"/>
</dbReference>
<evidence type="ECO:0000313" key="4">
    <source>
        <dbReference type="EMBL" id="AFA38851.1"/>
    </source>
</evidence>
<comment type="similarity">
    <text evidence="1">Belongs to the FAH family.</text>
</comment>
<dbReference type="FunFam" id="3.90.850.10:FF:000002">
    <property type="entry name" value="2-hydroxyhepta-2,4-diene-1,7-dioate isomerase"/>
    <property type="match status" value="1"/>
</dbReference>
<dbReference type="Gene3D" id="3.90.850.10">
    <property type="entry name" value="Fumarylacetoacetase-like, C-terminal domain"/>
    <property type="match status" value="1"/>
</dbReference>
<dbReference type="HOGENOM" id="CLU_028458_3_1_2"/>
<name>H6Q9L7_PYROT</name>
<dbReference type="Proteomes" id="UP000009062">
    <property type="component" value="Chromosome"/>
</dbReference>
<dbReference type="GO" id="GO:0046872">
    <property type="term" value="F:metal ion binding"/>
    <property type="evidence" value="ECO:0007669"/>
    <property type="project" value="UniProtKB-KW"/>
</dbReference>
<evidence type="ECO:0000256" key="1">
    <source>
        <dbReference type="ARBA" id="ARBA00010211"/>
    </source>
</evidence>
<dbReference type="PANTHER" id="PTHR42796:SF4">
    <property type="entry name" value="FUMARYLACETOACETATE HYDROLASE DOMAIN-CONTAINING PROTEIN 2A"/>
    <property type="match status" value="1"/>
</dbReference>
<reference evidence="4 5" key="1">
    <citation type="journal article" date="2012" name="Stand. Genomic Sci.">
        <title>Complete genome sequence of Pyrobaculum oguniense.</title>
        <authorList>
            <person name="Bernick D.L."/>
            <person name="Karplus K."/>
            <person name="Lui L.M."/>
            <person name="Coker J.K."/>
            <person name="Murphy J.N."/>
            <person name="Chan P.P."/>
            <person name="Cozen A.E."/>
            <person name="Lowe T.M."/>
        </authorList>
    </citation>
    <scope>NUCLEOTIDE SEQUENCE [LARGE SCALE GENOMIC DNA]</scope>
    <source>
        <strain evidence="4 5">TE7</strain>
    </source>
</reference>